<protein>
    <submittedName>
        <fullName evidence="6">LysR family transcriptional regulator</fullName>
    </submittedName>
</protein>
<dbReference type="Gene3D" id="1.10.10.10">
    <property type="entry name" value="Winged helix-like DNA-binding domain superfamily/Winged helix DNA-binding domain"/>
    <property type="match status" value="1"/>
</dbReference>
<evidence type="ECO:0000256" key="4">
    <source>
        <dbReference type="ARBA" id="ARBA00023163"/>
    </source>
</evidence>
<dbReference type="InterPro" id="IPR000847">
    <property type="entry name" value="LysR_HTH_N"/>
</dbReference>
<keyword evidence="2" id="KW-0805">Transcription regulation</keyword>
<dbReference type="PANTHER" id="PTHR30537">
    <property type="entry name" value="HTH-TYPE TRANSCRIPTIONAL REGULATOR"/>
    <property type="match status" value="1"/>
</dbReference>
<dbReference type="InterPro" id="IPR005119">
    <property type="entry name" value="LysR_subst-bd"/>
</dbReference>
<gene>
    <name evidence="6" type="ORF">ALQ04_04014</name>
</gene>
<keyword evidence="4" id="KW-0804">Transcription</keyword>
<dbReference type="PROSITE" id="PS50931">
    <property type="entry name" value="HTH_LYSR"/>
    <property type="match status" value="1"/>
</dbReference>
<dbReference type="Pfam" id="PF03466">
    <property type="entry name" value="LysR_substrate"/>
    <property type="match status" value="1"/>
</dbReference>
<name>A0A3M4M996_PSECI</name>
<dbReference type="Proteomes" id="UP000277236">
    <property type="component" value="Unassembled WGS sequence"/>
</dbReference>
<dbReference type="EMBL" id="RBRE01000012">
    <property type="protein sequence ID" value="RMQ50265.1"/>
    <property type="molecule type" value="Genomic_DNA"/>
</dbReference>
<organism evidence="6 7">
    <name type="scientific">Pseudomonas cichorii</name>
    <dbReference type="NCBI Taxonomy" id="36746"/>
    <lineage>
        <taxon>Bacteria</taxon>
        <taxon>Pseudomonadati</taxon>
        <taxon>Pseudomonadota</taxon>
        <taxon>Gammaproteobacteria</taxon>
        <taxon>Pseudomonadales</taxon>
        <taxon>Pseudomonadaceae</taxon>
        <taxon>Pseudomonas</taxon>
    </lineage>
</organism>
<dbReference type="SUPFAM" id="SSF46785">
    <property type="entry name" value="Winged helix' DNA-binding domain"/>
    <property type="match status" value="1"/>
</dbReference>
<evidence type="ECO:0000313" key="7">
    <source>
        <dbReference type="Proteomes" id="UP000277236"/>
    </source>
</evidence>
<dbReference type="GO" id="GO:0003700">
    <property type="term" value="F:DNA-binding transcription factor activity"/>
    <property type="evidence" value="ECO:0007669"/>
    <property type="project" value="InterPro"/>
</dbReference>
<dbReference type="AlphaFoldDB" id="A0A3M4M996"/>
<dbReference type="PANTHER" id="PTHR30537:SF72">
    <property type="entry name" value="LYSR FAMILY TRANSCRIPTIONAL REGULATOR"/>
    <property type="match status" value="1"/>
</dbReference>
<comment type="similarity">
    <text evidence="1">Belongs to the LysR transcriptional regulatory family.</text>
</comment>
<proteinExistence type="inferred from homology"/>
<dbReference type="FunFam" id="1.10.10.10:FF:000001">
    <property type="entry name" value="LysR family transcriptional regulator"/>
    <property type="match status" value="1"/>
</dbReference>
<dbReference type="CDD" id="cd08472">
    <property type="entry name" value="PBP2_CrgA_like_3"/>
    <property type="match status" value="1"/>
</dbReference>
<feature type="domain" description="HTH lysR-type" evidence="5">
    <location>
        <begin position="15"/>
        <end position="67"/>
    </location>
</feature>
<evidence type="ECO:0000313" key="6">
    <source>
        <dbReference type="EMBL" id="RMQ50265.1"/>
    </source>
</evidence>
<dbReference type="GO" id="GO:0043565">
    <property type="term" value="F:sequence-specific DNA binding"/>
    <property type="evidence" value="ECO:0007669"/>
    <property type="project" value="TreeGrafter"/>
</dbReference>
<dbReference type="Pfam" id="PF00126">
    <property type="entry name" value="HTH_1"/>
    <property type="match status" value="1"/>
</dbReference>
<dbReference type="InterPro" id="IPR036390">
    <property type="entry name" value="WH_DNA-bd_sf"/>
</dbReference>
<keyword evidence="3" id="KW-0238">DNA-binding</keyword>
<dbReference type="SUPFAM" id="SSF53850">
    <property type="entry name" value="Periplasmic binding protein-like II"/>
    <property type="match status" value="1"/>
</dbReference>
<evidence type="ECO:0000256" key="1">
    <source>
        <dbReference type="ARBA" id="ARBA00009437"/>
    </source>
</evidence>
<dbReference type="Gene3D" id="3.40.190.10">
    <property type="entry name" value="Periplasmic binding protein-like II"/>
    <property type="match status" value="2"/>
</dbReference>
<dbReference type="GO" id="GO:0006351">
    <property type="term" value="P:DNA-templated transcription"/>
    <property type="evidence" value="ECO:0007669"/>
    <property type="project" value="TreeGrafter"/>
</dbReference>
<reference evidence="6 7" key="1">
    <citation type="submission" date="2018-08" db="EMBL/GenBank/DDBJ databases">
        <title>Recombination of ecologically and evolutionarily significant loci maintains genetic cohesion in the Pseudomonas syringae species complex.</title>
        <authorList>
            <person name="Dillon M."/>
            <person name="Thakur S."/>
            <person name="Almeida R.N.D."/>
            <person name="Weir B.S."/>
            <person name="Guttman D.S."/>
        </authorList>
    </citation>
    <scope>NUCLEOTIDE SEQUENCE [LARGE SCALE GENOMIC DNA]</scope>
    <source>
        <strain evidence="6 7">ICMP 3353</strain>
    </source>
</reference>
<comment type="caution">
    <text evidence="6">The sequence shown here is derived from an EMBL/GenBank/DDBJ whole genome shotgun (WGS) entry which is preliminary data.</text>
</comment>
<dbReference type="InterPro" id="IPR036388">
    <property type="entry name" value="WH-like_DNA-bd_sf"/>
</dbReference>
<evidence type="ECO:0000259" key="5">
    <source>
        <dbReference type="PROSITE" id="PS50931"/>
    </source>
</evidence>
<accession>A0A3M4M996</accession>
<evidence type="ECO:0000256" key="3">
    <source>
        <dbReference type="ARBA" id="ARBA00023125"/>
    </source>
</evidence>
<evidence type="ECO:0000256" key="2">
    <source>
        <dbReference type="ARBA" id="ARBA00023015"/>
    </source>
</evidence>
<dbReference type="InterPro" id="IPR058163">
    <property type="entry name" value="LysR-type_TF_proteobact-type"/>
</dbReference>
<sequence length="308" mass="33970">MKYRYHAGMDHLCAIRAFQRIVETRSFTKAAGQLGMPRSTVSKALNDLETHLGTRLVQRTTRSVALTVEGAEYYRRVNRLIAELEEADDALRGMGSAARGRLRIDVHSSLANFVLIPVLSEFKQRFPDIQLLLGISDRPANLIEEGIDCVIRAGELADSSLIAKTIYEDRLITCASPYYLKQHGVPTSLADLENNHQIVGYLGATSGEVWPMRFHASGAEQRLSRFDIAANDSAGHIGLMVNGLGVGQTHAAVVRHLLASGALLPVLEEQTDIAVPISVIFPPARRLNARVRLFVDWVVERLSNPPQD</sequence>